<feature type="region of interest" description="Disordered" evidence="2">
    <location>
        <begin position="2481"/>
        <end position="2559"/>
    </location>
</feature>
<feature type="region of interest" description="Disordered" evidence="2">
    <location>
        <begin position="380"/>
        <end position="516"/>
    </location>
</feature>
<name>A0A8C7ERZ5_NEOVI</name>
<feature type="region of interest" description="Disordered" evidence="2">
    <location>
        <begin position="533"/>
        <end position="572"/>
    </location>
</feature>
<evidence type="ECO:0000256" key="2">
    <source>
        <dbReference type="SAM" id="MobiDB-lite"/>
    </source>
</evidence>
<proteinExistence type="predicted"/>
<feature type="compositionally biased region" description="Basic and acidic residues" evidence="2">
    <location>
        <begin position="1908"/>
        <end position="1920"/>
    </location>
</feature>
<feature type="region of interest" description="Disordered" evidence="2">
    <location>
        <begin position="1478"/>
        <end position="1497"/>
    </location>
</feature>
<feature type="compositionally biased region" description="Polar residues" evidence="2">
    <location>
        <begin position="1366"/>
        <end position="1378"/>
    </location>
</feature>
<dbReference type="PANTHER" id="PTHR22929">
    <property type="entry name" value="RNA POLYMERASE III TRANSCRIPTION INITIATION FACTOR B"/>
    <property type="match status" value="1"/>
</dbReference>
<feature type="compositionally biased region" description="Basic and acidic residues" evidence="2">
    <location>
        <begin position="63"/>
        <end position="77"/>
    </location>
</feature>
<feature type="compositionally biased region" description="Polar residues" evidence="2">
    <location>
        <begin position="2431"/>
        <end position="2447"/>
    </location>
</feature>
<dbReference type="GO" id="GO:0001156">
    <property type="term" value="F:TFIIIC-class transcription factor complex binding"/>
    <property type="evidence" value="ECO:0007669"/>
    <property type="project" value="TreeGrafter"/>
</dbReference>
<feature type="region of interest" description="Disordered" evidence="2">
    <location>
        <begin position="1625"/>
        <end position="1676"/>
    </location>
</feature>
<evidence type="ECO:0000259" key="3">
    <source>
        <dbReference type="SMART" id="SM00717"/>
    </source>
</evidence>
<feature type="region of interest" description="Disordered" evidence="2">
    <location>
        <begin position="2407"/>
        <end position="2454"/>
    </location>
</feature>
<feature type="compositionally biased region" description="Basic and acidic residues" evidence="2">
    <location>
        <begin position="2416"/>
        <end position="2427"/>
    </location>
</feature>
<reference evidence="4" key="2">
    <citation type="submission" date="2025-09" db="UniProtKB">
        <authorList>
            <consortium name="Ensembl"/>
        </authorList>
    </citation>
    <scope>IDENTIFICATION</scope>
</reference>
<feature type="region of interest" description="Disordered" evidence="2">
    <location>
        <begin position="1908"/>
        <end position="1927"/>
    </location>
</feature>
<feature type="compositionally biased region" description="Basic residues" evidence="2">
    <location>
        <begin position="398"/>
        <end position="408"/>
    </location>
</feature>
<feature type="compositionally biased region" description="Basic and acidic residues" evidence="2">
    <location>
        <begin position="911"/>
        <end position="931"/>
    </location>
</feature>
<feature type="region of interest" description="Disordered" evidence="2">
    <location>
        <begin position="1"/>
        <end position="140"/>
    </location>
</feature>
<feature type="region of interest" description="Disordered" evidence="2">
    <location>
        <begin position="736"/>
        <end position="757"/>
    </location>
</feature>
<feature type="compositionally biased region" description="Basic and acidic residues" evidence="2">
    <location>
        <begin position="1645"/>
        <end position="1676"/>
    </location>
</feature>
<reference evidence="4" key="1">
    <citation type="submission" date="2025-08" db="UniProtKB">
        <authorList>
            <consortium name="Ensembl"/>
        </authorList>
    </citation>
    <scope>IDENTIFICATION</scope>
</reference>
<feature type="compositionally biased region" description="Low complexity" evidence="2">
    <location>
        <begin position="2509"/>
        <end position="2520"/>
    </location>
</feature>
<feature type="compositionally biased region" description="Polar residues" evidence="2">
    <location>
        <begin position="445"/>
        <end position="454"/>
    </location>
</feature>
<feature type="compositionally biased region" description="Basic and acidic residues" evidence="2">
    <location>
        <begin position="1265"/>
        <end position="1291"/>
    </location>
</feature>
<feature type="domain" description="Myb-like" evidence="3">
    <location>
        <begin position="300"/>
        <end position="348"/>
    </location>
</feature>
<feature type="compositionally biased region" description="Polar residues" evidence="2">
    <location>
        <begin position="1742"/>
        <end position="1757"/>
    </location>
</feature>
<dbReference type="GO" id="GO:0070898">
    <property type="term" value="P:RNA polymerase III preinitiation complex assembly"/>
    <property type="evidence" value="ECO:0007669"/>
    <property type="project" value="TreeGrafter"/>
</dbReference>
<feature type="compositionally biased region" description="Basic and acidic residues" evidence="2">
    <location>
        <begin position="494"/>
        <end position="516"/>
    </location>
</feature>
<evidence type="ECO:0000313" key="4">
    <source>
        <dbReference type="Ensembl" id="ENSNVIP00000018596.1"/>
    </source>
</evidence>
<dbReference type="GeneTree" id="ENSGT00390000012762"/>
<feature type="compositionally biased region" description="Low complexity" evidence="2">
    <location>
        <begin position="561"/>
        <end position="572"/>
    </location>
</feature>
<evidence type="ECO:0000313" key="5">
    <source>
        <dbReference type="Proteomes" id="UP000694425"/>
    </source>
</evidence>
<dbReference type="InterPro" id="IPR009057">
    <property type="entry name" value="Homeodomain-like_sf"/>
</dbReference>
<feature type="region of interest" description="Disordered" evidence="2">
    <location>
        <begin position="1232"/>
        <end position="1299"/>
    </location>
</feature>
<dbReference type="Ensembl" id="ENSNVIT00000021703.1">
    <property type="protein sequence ID" value="ENSNVIP00000018596.1"/>
    <property type="gene ID" value="ENSNVIG00000014516.1"/>
</dbReference>
<dbReference type="GO" id="GO:0000126">
    <property type="term" value="C:transcription factor TFIIIB complex"/>
    <property type="evidence" value="ECO:0007669"/>
    <property type="project" value="TreeGrafter"/>
</dbReference>
<dbReference type="GO" id="GO:0005654">
    <property type="term" value="C:nucleoplasm"/>
    <property type="evidence" value="ECO:0007669"/>
    <property type="project" value="Ensembl"/>
</dbReference>
<accession>A0A8C7ERZ5</accession>
<dbReference type="PANTHER" id="PTHR22929:SF0">
    <property type="entry name" value="TRANSCRIPTION FACTOR TFIIIB COMPONENT B'' HOMOLOG"/>
    <property type="match status" value="1"/>
</dbReference>
<feature type="compositionally biased region" description="Basic and acidic residues" evidence="2">
    <location>
        <begin position="856"/>
        <end position="878"/>
    </location>
</feature>
<feature type="region of interest" description="Disordered" evidence="2">
    <location>
        <begin position="196"/>
        <end position="238"/>
    </location>
</feature>
<feature type="compositionally biased region" description="Basic and acidic residues" evidence="2">
    <location>
        <begin position="889"/>
        <end position="904"/>
    </location>
</feature>
<feature type="region of interest" description="Disordered" evidence="2">
    <location>
        <begin position="1706"/>
        <end position="1812"/>
    </location>
</feature>
<feature type="region of interest" description="Disordered" evidence="2">
    <location>
        <begin position="589"/>
        <end position="690"/>
    </location>
</feature>
<dbReference type="InterPro" id="IPR039467">
    <property type="entry name" value="TFIIIB_B''_Myb"/>
</dbReference>
<feature type="region of interest" description="Disordered" evidence="2">
    <location>
        <begin position="1320"/>
        <end position="1403"/>
    </location>
</feature>
<feature type="compositionally biased region" description="Basic and acidic residues" evidence="2">
    <location>
        <begin position="1238"/>
        <end position="1255"/>
    </location>
</feature>
<dbReference type="SUPFAM" id="SSF46689">
    <property type="entry name" value="Homeodomain-like"/>
    <property type="match status" value="1"/>
</dbReference>
<dbReference type="InterPro" id="IPR001005">
    <property type="entry name" value="SANT/Myb"/>
</dbReference>
<dbReference type="Proteomes" id="UP000694425">
    <property type="component" value="Unplaced"/>
</dbReference>
<feature type="compositionally biased region" description="Basic residues" evidence="2">
    <location>
        <begin position="1627"/>
        <end position="1636"/>
    </location>
</feature>
<feature type="compositionally biased region" description="Polar residues" evidence="2">
    <location>
        <begin position="479"/>
        <end position="491"/>
    </location>
</feature>
<feature type="compositionally biased region" description="Polar residues" evidence="2">
    <location>
        <begin position="112"/>
        <end position="132"/>
    </location>
</feature>
<feature type="compositionally biased region" description="Polar residues" evidence="2">
    <location>
        <begin position="421"/>
        <end position="435"/>
    </location>
</feature>
<feature type="compositionally biased region" description="Polar residues" evidence="2">
    <location>
        <begin position="2521"/>
        <end position="2534"/>
    </location>
</feature>
<dbReference type="SMART" id="SM00717">
    <property type="entry name" value="SANT"/>
    <property type="match status" value="1"/>
</dbReference>
<feature type="compositionally biased region" description="Basic residues" evidence="2">
    <location>
        <begin position="1793"/>
        <end position="1802"/>
    </location>
</feature>
<feature type="coiled-coil region" evidence="1">
    <location>
        <begin position="145"/>
        <end position="176"/>
    </location>
</feature>
<keyword evidence="5" id="KW-1185">Reference proteome</keyword>
<feature type="compositionally biased region" description="Low complexity" evidence="2">
    <location>
        <begin position="39"/>
        <end position="50"/>
    </location>
</feature>
<feature type="compositionally biased region" description="Basic and acidic residues" evidence="2">
    <location>
        <begin position="640"/>
        <end position="664"/>
    </location>
</feature>
<sequence>MFRRARLSVKPNVRPGVGARGSTVPNPQRGQEAPRPQDPAAASSPKPAESTDVPPVDCGGSEPQEKAPKSSDEKTDSENYVEESSKSSSTVSQRRKRISSTPTLVKPGVTVPSESHPLSTVNQEVAQPNPVSTKEKQPCSDRYRLYKAQKLREMLKEELRKEKKQWKNKYAINESQKPPDRSKMTMRDFIYYLPDNNPMTSSLEQEKKTEKSLTPVQTREQEGKSTPDTADNEELEEEVDDGPLLVPRVKVAEDGSIILDEESLTVEVLRTKGPCVVEANDPIFERGSTTTYSSFRKNYYSKPWSNKETDMFFLAISMVGTDFSMIGQLFPHRARIEIKNKFKREEKTNGWRIDKAFQEKRPFDFDFFAHLLQKVLAEEEKRKQKSVKNQSLKEKKSSKPRKNVKVKKVASEGGNDDPDVSPSTRNSDTEPSQKGAQIVEEEQHSQTLTAQDSEQIALETDLNQKKRRRKNQDEVGQQEVKNLSENATVQLGHSKGETYENKDQSLREINEDEINKEQKLSCIQNMDDIVDLSSSEKAEKRTDPILSSSGQQDATSLGTEASESSPSGLPLSEAGISALCEVNNVERNYTEESSVDLKNKSLETDQSGNVKLMGRRQLQRPKPNLSRAVGKKSVLSQGKTDAESKSLHAETSFEKNHMEKDKVNTLDISGMENTERENSEAETVSIEKIGLQEDDQTKIVRPARLMRSRLQRPKPNVGKAAERKILASQEKIEANVKKNESESCVARDSPEQVEDQSCKNVDFEDIPLQSEKEDNFFQMNVNECVSIQEDKKVPVLKTRFQKPKPNIGRGARRREIFSKKEVSEEIESGQFAAPVREITRMEEALPRESISVEANSTKEMESYLGKTERDKSPREKIPEMMTSTVEMETDLKETGGEVSPRDTISEVSDITEERVKNLEETGREVSPRDTVSDVSDVTEQSVINLEETGREVSPKDTVSEVFDVTEERVINLEETGREVSPSDTVSEVSDVTEERVINLEETGREVSPRDIVSEVSDVTEETGREVSDVTEETGREVSPRDIVSEVSDVTEERVINLEETGREVSPRDTVSEVSDVTEETGREVSPRDTVSEVSDITEEIVADLEETGRRKISLQENAPEVSTIDEVETHLEETGSEVSVRENIPEIVDAIKERETHLEETERREIDIEEKAPEAKTQGEMETDWKEIEKGTSLGEKVLLGISATGEREIDLKETGEGDLSLMEKVSGKMTAIEETEAESKDTGDISSKKSRSEEISAPEEMAADLEKTGKRDISLRKYGAEETRTSRQNDTDLMQSSSSCCSTVSSLTIKNVSSEVLSVVQTPEEEKNSEKELSGHLSCLETSLQTSEPDKTNDKGMLSPDVPEQFSNTNLSKSLPQEQKPLEVKPAPFMRSRFKRPKPNLARATLKRETTEAEKYVHGKKLETDKTETVVVQQTSEQVSTLPSQHGVASLMTSREKDKSGHREEETVILPCIQTEKDRSTSSSCDPEAMSQPVQTQEKELVVSLGTNTFQQEVKESIIPTARIVRSRLQRPRPNIKKAVPRQIEKGEAEGIIKEERTVVQKDETKKFLTVPSSPVGTEIEVVSSKVSEGITCENQSHMVLAEPLHLNKINVLDEKMRSVPSPAHLVRRQFRKVKPNLGRAHGKKDEPGIEKDRADESEARKPEDNLLQPRDSDTHLLQKEKAEFLTSLEVSARKDCVNSTEATLAKSSAHLEVGPSGSAGGKTVGDNSVSSVAEEPCLSRLSSSPQLLKESNYSKSGLDRRTTASSTSECELDHGGRRMHRRMKPSVTRGRGSKRVRSKTSRKEPRASKATLVTLRASQEEEEDDDEDFEPDYEDESYHLAPEEVNKAPVFVPIGLRSPEPVPAQIEETMEELEITVNVPDIGIAVVENPLSNTDVTTQEMRQEENLKEMNTDEHTQDETGTSDGSTEAAITLLAMGDLVLQSEIGAEQSDGVCVLLDVHSKDKSCVPFSPDNVNHKIVRECQELSSPVNSTSPSSLEENKIVLEEQSTKEEIGLVERVKENAVSTRNTTSEVTSNLRIRSRFPKPKPNLKTSGTSRFRVHQEVPNLFVNKGEVIESQRETEKNISEATELQDENLGSLRTAESKEQSKLACEHGIEETAVSQEANLTERNDDQEEESQKVQISSVAPVSFETRPHILGSDVVLPESSVEEPQGKDSNGDSVLALHMSEGTLTSMPEVQQENVISSQDLTVNLVANVHQDGEDEQAFILTLVEIPTNAVEEFSDTSAQLMPNPLLPAPILIKSVNTEERSDMSVSFPVTSVGQNTICLSDPGRDDSEKLPPANLDLISRKRFHCMLDESDQVPPPKKSLLTSGDDCQNYTSEISICVLFVYHLSSFFEGESYKEQGIFPTSGGTHTTPEPQKEQLEPTFQSIESGSLDKITDTHIEKSTSQLPQDERIVSAKEEGTCAASKSEQTSNIASSSKTPLSRPGRRPLGFLSLICSKNSLESDEPTQVYNKKRLKPLIPVSRKNLKRSNPLSESQKKIQESSDQPPSPSVVDTQSENTGSSATQASCDRPLPKEECKSSQNRVPEEEPTTVSEYFFGDIFIEVDETE</sequence>
<feature type="compositionally biased region" description="Basic and acidic residues" evidence="2">
    <location>
        <begin position="534"/>
        <end position="543"/>
    </location>
</feature>
<protein>
    <submittedName>
        <fullName evidence="4">BDP1ral transcription factor IIIB subunit</fullName>
    </submittedName>
</protein>
<keyword evidence="1" id="KW-0175">Coiled coil</keyword>
<feature type="region of interest" description="Disordered" evidence="2">
    <location>
        <begin position="847"/>
        <end position="939"/>
    </location>
</feature>
<feature type="compositionally biased region" description="Polar residues" evidence="2">
    <location>
        <begin position="545"/>
        <end position="559"/>
    </location>
</feature>
<dbReference type="Pfam" id="PF15963">
    <property type="entry name" value="Myb_DNA-bind_7"/>
    <property type="match status" value="1"/>
</dbReference>
<organism evidence="4 5">
    <name type="scientific">Neovison vison</name>
    <name type="common">American mink</name>
    <name type="synonym">Mustela vison</name>
    <dbReference type="NCBI Taxonomy" id="452646"/>
    <lineage>
        <taxon>Eukaryota</taxon>
        <taxon>Metazoa</taxon>
        <taxon>Chordata</taxon>
        <taxon>Craniata</taxon>
        <taxon>Vertebrata</taxon>
        <taxon>Euteleostomi</taxon>
        <taxon>Mammalia</taxon>
        <taxon>Eutheria</taxon>
        <taxon>Laurasiatheria</taxon>
        <taxon>Carnivora</taxon>
        <taxon>Caniformia</taxon>
        <taxon>Musteloidea</taxon>
        <taxon>Mustelidae</taxon>
        <taxon>Mustelinae</taxon>
        <taxon>Neogale</taxon>
    </lineage>
</organism>
<feature type="compositionally biased region" description="Basic and acidic residues" evidence="2">
    <location>
        <begin position="1325"/>
        <end position="1335"/>
    </location>
</feature>
<evidence type="ECO:0000256" key="1">
    <source>
        <dbReference type="SAM" id="Coils"/>
    </source>
</evidence>